<accession>A0A5B6W129</accession>
<evidence type="ECO:0000313" key="5">
    <source>
        <dbReference type="EMBL" id="KAA3475280.1"/>
    </source>
</evidence>
<evidence type="ECO:0000256" key="2">
    <source>
        <dbReference type="ARBA" id="ARBA00022801"/>
    </source>
</evidence>
<dbReference type="AlphaFoldDB" id="A0A5B6W129"/>
<keyword evidence="2" id="KW-0378">Hydrolase</keyword>
<dbReference type="SUPFAM" id="SSF101148">
    <property type="entry name" value="Plant invertase/pectin methylesterase inhibitor"/>
    <property type="match status" value="1"/>
</dbReference>
<dbReference type="OrthoDB" id="2019149at2759"/>
<comment type="pathway">
    <text evidence="1">Glycan metabolism; pectin degradation; 2-dehydro-3-deoxy-D-gluconate from pectin: step 1/5.</text>
</comment>
<dbReference type="GO" id="GO:0030599">
    <property type="term" value="F:pectinesterase activity"/>
    <property type="evidence" value="ECO:0007669"/>
    <property type="project" value="InterPro"/>
</dbReference>
<dbReference type="Pfam" id="PF01095">
    <property type="entry name" value="Pectinesterase"/>
    <property type="match status" value="1"/>
</dbReference>
<keyword evidence="3" id="KW-0063">Aspartyl esterase</keyword>
<gene>
    <name evidence="5" type="ORF">EPI10_025482</name>
</gene>
<dbReference type="SUPFAM" id="SSF51126">
    <property type="entry name" value="Pectin lyase-like"/>
    <property type="match status" value="1"/>
</dbReference>
<dbReference type="Gene3D" id="2.160.20.10">
    <property type="entry name" value="Single-stranded right-handed beta-helix, Pectin lyase-like"/>
    <property type="match status" value="1"/>
</dbReference>
<dbReference type="PANTHER" id="PTHR31707">
    <property type="entry name" value="PECTINESTERASE"/>
    <property type="match status" value="1"/>
</dbReference>
<evidence type="ECO:0000313" key="6">
    <source>
        <dbReference type="Proteomes" id="UP000325315"/>
    </source>
</evidence>
<evidence type="ECO:0000256" key="1">
    <source>
        <dbReference type="ARBA" id="ARBA00005184"/>
    </source>
</evidence>
<evidence type="ECO:0000256" key="3">
    <source>
        <dbReference type="ARBA" id="ARBA00023085"/>
    </source>
</evidence>
<dbReference type="InterPro" id="IPR011050">
    <property type="entry name" value="Pectin_lyase_fold/virulence"/>
</dbReference>
<name>A0A5B6W129_9ROSI</name>
<dbReference type="EMBL" id="SMMG02000005">
    <property type="protein sequence ID" value="KAA3475280.1"/>
    <property type="molecule type" value="Genomic_DNA"/>
</dbReference>
<sequence>MALENYQSCLVGFEQDNNMKETMQKGIVGASELTSNALTILTKLSDILSKFDIQLNITNSHRLISVEKNEYPSWFLAKGSHILARIDNSNLKPNVVMAKDGNDQFKTISVALVATLKNSNIRHSTTGPERHQAVALCIQSSNSTFFNCKIDAYQVTLYNQTNHQFFSQLCHLWNYLLHLQ</sequence>
<dbReference type="GO" id="GO:0045490">
    <property type="term" value="P:pectin catabolic process"/>
    <property type="evidence" value="ECO:0007669"/>
    <property type="project" value="UniProtKB-UniPathway"/>
</dbReference>
<proteinExistence type="predicted"/>
<dbReference type="InterPro" id="IPR035513">
    <property type="entry name" value="Invertase/methylesterase_inhib"/>
</dbReference>
<dbReference type="Proteomes" id="UP000325315">
    <property type="component" value="Unassembled WGS sequence"/>
</dbReference>
<dbReference type="InterPro" id="IPR000070">
    <property type="entry name" value="Pectinesterase_cat"/>
</dbReference>
<dbReference type="GO" id="GO:0042545">
    <property type="term" value="P:cell wall modification"/>
    <property type="evidence" value="ECO:0007669"/>
    <property type="project" value="InterPro"/>
</dbReference>
<dbReference type="Gene3D" id="1.20.140.40">
    <property type="entry name" value="Invertase/pectin methylesterase inhibitor family protein"/>
    <property type="match status" value="1"/>
</dbReference>
<dbReference type="InterPro" id="IPR012334">
    <property type="entry name" value="Pectin_lyas_fold"/>
</dbReference>
<evidence type="ECO:0000259" key="4">
    <source>
        <dbReference type="Pfam" id="PF01095"/>
    </source>
</evidence>
<keyword evidence="6" id="KW-1185">Reference proteome</keyword>
<organism evidence="5 6">
    <name type="scientific">Gossypium australe</name>
    <dbReference type="NCBI Taxonomy" id="47621"/>
    <lineage>
        <taxon>Eukaryota</taxon>
        <taxon>Viridiplantae</taxon>
        <taxon>Streptophyta</taxon>
        <taxon>Embryophyta</taxon>
        <taxon>Tracheophyta</taxon>
        <taxon>Spermatophyta</taxon>
        <taxon>Magnoliopsida</taxon>
        <taxon>eudicotyledons</taxon>
        <taxon>Gunneridae</taxon>
        <taxon>Pentapetalae</taxon>
        <taxon>rosids</taxon>
        <taxon>malvids</taxon>
        <taxon>Malvales</taxon>
        <taxon>Malvaceae</taxon>
        <taxon>Malvoideae</taxon>
        <taxon>Gossypium</taxon>
    </lineage>
</organism>
<reference evidence="6" key="1">
    <citation type="journal article" date="2019" name="Plant Biotechnol. J.">
        <title>Genome sequencing of the Australian wild diploid species Gossypium australe highlights disease resistance and delayed gland morphogenesis.</title>
        <authorList>
            <person name="Cai Y."/>
            <person name="Cai X."/>
            <person name="Wang Q."/>
            <person name="Wang P."/>
            <person name="Zhang Y."/>
            <person name="Cai C."/>
            <person name="Xu Y."/>
            <person name="Wang K."/>
            <person name="Zhou Z."/>
            <person name="Wang C."/>
            <person name="Geng S."/>
            <person name="Li B."/>
            <person name="Dong Q."/>
            <person name="Hou Y."/>
            <person name="Wang H."/>
            <person name="Ai P."/>
            <person name="Liu Z."/>
            <person name="Yi F."/>
            <person name="Sun M."/>
            <person name="An G."/>
            <person name="Cheng J."/>
            <person name="Zhang Y."/>
            <person name="Shi Q."/>
            <person name="Xie Y."/>
            <person name="Shi X."/>
            <person name="Chang Y."/>
            <person name="Huang F."/>
            <person name="Chen Y."/>
            <person name="Hong S."/>
            <person name="Mi L."/>
            <person name="Sun Q."/>
            <person name="Zhang L."/>
            <person name="Zhou B."/>
            <person name="Peng R."/>
            <person name="Zhang X."/>
            <person name="Liu F."/>
        </authorList>
    </citation>
    <scope>NUCLEOTIDE SEQUENCE [LARGE SCALE GENOMIC DNA]</scope>
    <source>
        <strain evidence="6">cv. PA1801</strain>
    </source>
</reference>
<dbReference type="UniPathway" id="UPA00545">
    <property type="reaction ID" value="UER00823"/>
</dbReference>
<protein>
    <submittedName>
        <fullName evidence="5">Pectinesterase-like</fullName>
    </submittedName>
</protein>
<feature type="domain" description="Pectinesterase catalytic" evidence="4">
    <location>
        <begin position="124"/>
        <end position="168"/>
    </location>
</feature>
<comment type="caution">
    <text evidence="5">The sequence shown here is derived from an EMBL/GenBank/DDBJ whole genome shotgun (WGS) entry which is preliminary data.</text>
</comment>